<dbReference type="PROSITE" id="PS51352">
    <property type="entry name" value="THIOREDOXIN_2"/>
    <property type="match status" value="1"/>
</dbReference>
<evidence type="ECO:0000313" key="2">
    <source>
        <dbReference type="EMBL" id="TMW66831.1"/>
    </source>
</evidence>
<gene>
    <name evidence="2" type="ORF">Poli38472_011947</name>
</gene>
<evidence type="ECO:0000313" key="3">
    <source>
        <dbReference type="Proteomes" id="UP000794436"/>
    </source>
</evidence>
<proteinExistence type="predicted"/>
<organism evidence="2 3">
    <name type="scientific">Pythium oligandrum</name>
    <name type="common">Mycoparasitic fungus</name>
    <dbReference type="NCBI Taxonomy" id="41045"/>
    <lineage>
        <taxon>Eukaryota</taxon>
        <taxon>Sar</taxon>
        <taxon>Stramenopiles</taxon>
        <taxon>Oomycota</taxon>
        <taxon>Peronosporomycetes</taxon>
        <taxon>Pythiales</taxon>
        <taxon>Pythiaceae</taxon>
        <taxon>Pythium</taxon>
    </lineage>
</organism>
<dbReference type="InterPro" id="IPR013766">
    <property type="entry name" value="Thioredoxin_domain"/>
</dbReference>
<dbReference type="OrthoDB" id="2121326at2759"/>
<name>A0A8K1CND6_PYTOL</name>
<dbReference type="EMBL" id="SPLM01000006">
    <property type="protein sequence ID" value="TMW66831.1"/>
    <property type="molecule type" value="Genomic_DNA"/>
</dbReference>
<reference evidence="2" key="1">
    <citation type="submission" date="2019-03" db="EMBL/GenBank/DDBJ databases">
        <title>Long read genome sequence of the mycoparasitic Pythium oligandrum ATCC 38472 isolated from sugarbeet rhizosphere.</title>
        <authorList>
            <person name="Gaulin E."/>
        </authorList>
    </citation>
    <scope>NUCLEOTIDE SEQUENCE</scope>
    <source>
        <strain evidence="2">ATCC 38472_TT</strain>
    </source>
</reference>
<evidence type="ECO:0000259" key="1">
    <source>
        <dbReference type="PROSITE" id="PS51352"/>
    </source>
</evidence>
<dbReference type="SUPFAM" id="SSF52833">
    <property type="entry name" value="Thioredoxin-like"/>
    <property type="match status" value="1"/>
</dbReference>
<dbReference type="AlphaFoldDB" id="A0A8K1CND6"/>
<comment type="caution">
    <text evidence="2">The sequence shown here is derived from an EMBL/GenBank/DDBJ whole genome shotgun (WGS) entry which is preliminary data.</text>
</comment>
<dbReference type="Proteomes" id="UP000794436">
    <property type="component" value="Unassembled WGS sequence"/>
</dbReference>
<accession>A0A8K1CND6</accession>
<dbReference type="InterPro" id="IPR036249">
    <property type="entry name" value="Thioredoxin-like_sf"/>
</dbReference>
<keyword evidence="3" id="KW-1185">Reference proteome</keyword>
<feature type="domain" description="Thioredoxin" evidence="1">
    <location>
        <begin position="2"/>
        <end position="158"/>
    </location>
</feature>
<dbReference type="Gene3D" id="3.40.30.10">
    <property type="entry name" value="Glutaredoxin"/>
    <property type="match status" value="1"/>
</dbReference>
<sequence length="178" mass="20496">MSLLNQPAPDLTLVDLENGDQHSLLEIVKRTKLPTIVLFYATWSRACVDEVELFEAWSKSGHNKFANFILVNLDQNIGDTLAFLDQINPKTNKPRVCRDYRYDETPTVLHFGCADVPEPYAVHHVPHKAVIDQEGIVRRNAEDFHWDDIAGLLRHRQEEKRAKEIEKTSTFLFPSMVN</sequence>
<protein>
    <recommendedName>
        <fullName evidence="1">Thioredoxin domain-containing protein</fullName>
    </recommendedName>
</protein>